<reference evidence="1 2" key="2">
    <citation type="journal article" date="2022" name="Mol. Ecol. Resour.">
        <title>The genomes of chicory, endive, great burdock and yacon provide insights into Asteraceae paleo-polyploidization history and plant inulin production.</title>
        <authorList>
            <person name="Fan W."/>
            <person name="Wang S."/>
            <person name="Wang H."/>
            <person name="Wang A."/>
            <person name="Jiang F."/>
            <person name="Liu H."/>
            <person name="Zhao H."/>
            <person name="Xu D."/>
            <person name="Zhang Y."/>
        </authorList>
    </citation>
    <scope>NUCLEOTIDE SEQUENCE [LARGE SCALE GENOMIC DNA]</scope>
    <source>
        <strain evidence="2">cv. Yunnan</strain>
        <tissue evidence="1">Leaves</tissue>
    </source>
</reference>
<evidence type="ECO:0000313" key="2">
    <source>
        <dbReference type="Proteomes" id="UP001056120"/>
    </source>
</evidence>
<evidence type="ECO:0000313" key="1">
    <source>
        <dbReference type="EMBL" id="KAI3817957.1"/>
    </source>
</evidence>
<organism evidence="1 2">
    <name type="scientific">Smallanthus sonchifolius</name>
    <dbReference type="NCBI Taxonomy" id="185202"/>
    <lineage>
        <taxon>Eukaryota</taxon>
        <taxon>Viridiplantae</taxon>
        <taxon>Streptophyta</taxon>
        <taxon>Embryophyta</taxon>
        <taxon>Tracheophyta</taxon>
        <taxon>Spermatophyta</taxon>
        <taxon>Magnoliopsida</taxon>
        <taxon>eudicotyledons</taxon>
        <taxon>Gunneridae</taxon>
        <taxon>Pentapetalae</taxon>
        <taxon>asterids</taxon>
        <taxon>campanulids</taxon>
        <taxon>Asterales</taxon>
        <taxon>Asteraceae</taxon>
        <taxon>Asteroideae</taxon>
        <taxon>Heliantheae alliance</taxon>
        <taxon>Millerieae</taxon>
        <taxon>Smallanthus</taxon>
    </lineage>
</organism>
<dbReference type="Proteomes" id="UP001056120">
    <property type="component" value="Linkage Group LG04"/>
</dbReference>
<accession>A0ACB9JC74</accession>
<reference evidence="2" key="1">
    <citation type="journal article" date="2022" name="Mol. Ecol. Resour.">
        <title>The genomes of chicory, endive, great burdock and yacon provide insights into Asteraceae palaeo-polyploidization history and plant inulin production.</title>
        <authorList>
            <person name="Fan W."/>
            <person name="Wang S."/>
            <person name="Wang H."/>
            <person name="Wang A."/>
            <person name="Jiang F."/>
            <person name="Liu H."/>
            <person name="Zhao H."/>
            <person name="Xu D."/>
            <person name="Zhang Y."/>
        </authorList>
    </citation>
    <scope>NUCLEOTIDE SEQUENCE [LARGE SCALE GENOMIC DNA]</scope>
    <source>
        <strain evidence="2">cv. Yunnan</strain>
    </source>
</reference>
<dbReference type="EMBL" id="CM042021">
    <property type="protein sequence ID" value="KAI3817957.1"/>
    <property type="molecule type" value="Genomic_DNA"/>
</dbReference>
<gene>
    <name evidence="1" type="ORF">L1987_11759</name>
</gene>
<sequence>MVRWNVCHALSNLFLNETSKLQDTDCVEAPSVFSILLLLLRDYSNFKIRIQAAAALAAPPTILAFETHMIGCKTCRCSPCFCV</sequence>
<name>A0ACB9JC74_9ASTR</name>
<proteinExistence type="predicted"/>
<protein>
    <submittedName>
        <fullName evidence="1">Uncharacterized protein</fullName>
    </submittedName>
</protein>
<keyword evidence="2" id="KW-1185">Reference proteome</keyword>
<comment type="caution">
    <text evidence="1">The sequence shown here is derived from an EMBL/GenBank/DDBJ whole genome shotgun (WGS) entry which is preliminary data.</text>
</comment>